<dbReference type="Pfam" id="PF01557">
    <property type="entry name" value="FAA_hydrolase"/>
    <property type="match status" value="1"/>
</dbReference>
<dbReference type="Gene3D" id="3.90.850.10">
    <property type="entry name" value="Fumarylacetoacetase-like, C-terminal domain"/>
    <property type="match status" value="1"/>
</dbReference>
<keyword evidence="4" id="KW-1185">Reference proteome</keyword>
<name>A0A848DK42_9PSEU</name>
<sequence>MPPLDELARAALSEELWKAECASTPVAPLTERYPGLGQDDSYGIQAGVASIREDLGHRVVGKKVGLTSPAMQEMAGVREPDFGQLFDVMEAADGDDLELDSLIAPKVEPEIAFVLGKRLEGPLVTPRQVLAAIDFVAPALEIVDSRIADWRIRWHDTVADNGSSARFVLGDRAFSPRGVDFEALTVVVERNGRAVANGCMRDVLGSPLRSVCWLVHKLATHGIALEAGDVVLPGSPCRAVDAGDGDVFRADFGALGSVALGFVRRGAQQTEERRPQ</sequence>
<evidence type="ECO:0000256" key="1">
    <source>
        <dbReference type="ARBA" id="ARBA00023239"/>
    </source>
</evidence>
<dbReference type="GO" id="GO:0008684">
    <property type="term" value="F:2-oxopent-4-enoate hydratase activity"/>
    <property type="evidence" value="ECO:0007669"/>
    <property type="project" value="TreeGrafter"/>
</dbReference>
<dbReference type="SUPFAM" id="SSF56529">
    <property type="entry name" value="FAH"/>
    <property type="match status" value="1"/>
</dbReference>
<dbReference type="Proteomes" id="UP000586918">
    <property type="component" value="Unassembled WGS sequence"/>
</dbReference>
<dbReference type="EMBL" id="JAAXKZ010000051">
    <property type="protein sequence ID" value="NMH92896.1"/>
    <property type="molecule type" value="Genomic_DNA"/>
</dbReference>
<dbReference type="InterPro" id="IPR011234">
    <property type="entry name" value="Fumarylacetoacetase-like_C"/>
</dbReference>
<keyword evidence="1" id="KW-0456">Lyase</keyword>
<dbReference type="GO" id="GO:0005737">
    <property type="term" value="C:cytoplasm"/>
    <property type="evidence" value="ECO:0007669"/>
    <property type="project" value="TreeGrafter"/>
</dbReference>
<evidence type="ECO:0000313" key="4">
    <source>
        <dbReference type="Proteomes" id="UP000586918"/>
    </source>
</evidence>
<dbReference type="PANTHER" id="PTHR30143">
    <property type="entry name" value="ACID HYDRATASE"/>
    <property type="match status" value="1"/>
</dbReference>
<reference evidence="3 4" key="1">
    <citation type="submission" date="2020-04" db="EMBL/GenBank/DDBJ databases">
        <authorList>
            <person name="Klaysubun C."/>
            <person name="Duangmal K."/>
            <person name="Lipun K."/>
        </authorList>
    </citation>
    <scope>NUCLEOTIDE SEQUENCE [LARGE SCALE GENOMIC DNA]</scope>
    <source>
        <strain evidence="3 4">DSM 45300</strain>
    </source>
</reference>
<dbReference type="AlphaFoldDB" id="A0A848DK42"/>
<dbReference type="PANTHER" id="PTHR30143:SF0">
    <property type="entry name" value="2-KETO-4-PENTENOATE HYDRATASE"/>
    <property type="match status" value="1"/>
</dbReference>
<feature type="domain" description="Fumarylacetoacetase-like C-terminal" evidence="2">
    <location>
        <begin position="105"/>
        <end position="258"/>
    </location>
</feature>
<dbReference type="RefSeq" id="WP_169413602.1">
    <property type="nucleotide sequence ID" value="NZ_JAAXKZ010000051.1"/>
</dbReference>
<proteinExistence type="predicted"/>
<comment type="caution">
    <text evidence="3">The sequence shown here is derived from an EMBL/GenBank/DDBJ whole genome shotgun (WGS) entry which is preliminary data.</text>
</comment>
<evidence type="ECO:0000313" key="3">
    <source>
        <dbReference type="EMBL" id="NMH92896.1"/>
    </source>
</evidence>
<dbReference type="InterPro" id="IPR050772">
    <property type="entry name" value="Hydratase-Decarb/MhpD_sf"/>
</dbReference>
<protein>
    <recommendedName>
        <fullName evidence="2">Fumarylacetoacetase-like C-terminal domain-containing protein</fullName>
    </recommendedName>
</protein>
<accession>A0A848DK42</accession>
<gene>
    <name evidence="3" type="ORF">HF519_15220</name>
</gene>
<evidence type="ECO:0000259" key="2">
    <source>
        <dbReference type="Pfam" id="PF01557"/>
    </source>
</evidence>
<organism evidence="3 4">
    <name type="scientific">Pseudonocardia bannensis</name>
    <dbReference type="NCBI Taxonomy" id="630973"/>
    <lineage>
        <taxon>Bacteria</taxon>
        <taxon>Bacillati</taxon>
        <taxon>Actinomycetota</taxon>
        <taxon>Actinomycetes</taxon>
        <taxon>Pseudonocardiales</taxon>
        <taxon>Pseudonocardiaceae</taxon>
        <taxon>Pseudonocardia</taxon>
    </lineage>
</organism>
<dbReference type="InterPro" id="IPR036663">
    <property type="entry name" value="Fumarylacetoacetase_C_sf"/>
</dbReference>